<proteinExistence type="inferred from homology"/>
<name>A0A0G0AR60_9BACT</name>
<organism evidence="4 5">
    <name type="scientific">Candidatus Gottesmanbacteria bacterium GW2011_GWA1_34_13</name>
    <dbReference type="NCBI Taxonomy" id="1618434"/>
    <lineage>
        <taxon>Bacteria</taxon>
        <taxon>Candidatus Gottesmaniibacteriota</taxon>
    </lineage>
</organism>
<comment type="caution">
    <text evidence="4">The sequence shown here is derived from an EMBL/GenBank/DDBJ whole genome shotgun (WGS) entry which is preliminary data.</text>
</comment>
<dbReference type="SUPFAM" id="SSF63411">
    <property type="entry name" value="LuxS/MPP-like metallohydrolase"/>
    <property type="match status" value="2"/>
</dbReference>
<dbReference type="PANTHER" id="PTHR11851:SF49">
    <property type="entry name" value="MITOCHONDRIAL-PROCESSING PEPTIDASE SUBUNIT ALPHA"/>
    <property type="match status" value="1"/>
</dbReference>
<dbReference type="PANTHER" id="PTHR11851">
    <property type="entry name" value="METALLOPROTEASE"/>
    <property type="match status" value="1"/>
</dbReference>
<dbReference type="GO" id="GO:0004222">
    <property type="term" value="F:metalloendopeptidase activity"/>
    <property type="evidence" value="ECO:0007669"/>
    <property type="project" value="InterPro"/>
</dbReference>
<feature type="domain" description="Peptidase M16 C-terminal" evidence="3">
    <location>
        <begin position="168"/>
        <end position="296"/>
    </location>
</feature>
<evidence type="ECO:0000313" key="5">
    <source>
        <dbReference type="Proteomes" id="UP000034176"/>
    </source>
</evidence>
<dbReference type="Pfam" id="PF00675">
    <property type="entry name" value="Peptidase_M16"/>
    <property type="match status" value="1"/>
</dbReference>
<evidence type="ECO:0000259" key="3">
    <source>
        <dbReference type="Pfam" id="PF05193"/>
    </source>
</evidence>
<dbReference type="InterPro" id="IPR001431">
    <property type="entry name" value="Pept_M16_Zn_BS"/>
</dbReference>
<protein>
    <submittedName>
        <fullName evidence="4">Peptidase M16 domain protein</fullName>
    </submittedName>
</protein>
<gene>
    <name evidence="4" type="ORF">UR52_C0006G0003</name>
</gene>
<dbReference type="AlphaFoldDB" id="A0A0G0AR60"/>
<dbReference type="GO" id="GO:0046872">
    <property type="term" value="F:metal ion binding"/>
    <property type="evidence" value="ECO:0007669"/>
    <property type="project" value="InterPro"/>
</dbReference>
<dbReference type="EMBL" id="LBPN01000006">
    <property type="protein sequence ID" value="KKP59488.1"/>
    <property type="molecule type" value="Genomic_DNA"/>
</dbReference>
<feature type="domain" description="Peptidase M16 N-terminal" evidence="2">
    <location>
        <begin position="21"/>
        <end position="156"/>
    </location>
</feature>
<dbReference type="InterPro" id="IPR011249">
    <property type="entry name" value="Metalloenz_LuxS/M16"/>
</dbReference>
<dbReference type="STRING" id="1618434.UR52_C0006G0003"/>
<dbReference type="InterPro" id="IPR050361">
    <property type="entry name" value="MPP/UQCRC_Complex"/>
</dbReference>
<evidence type="ECO:0000313" key="4">
    <source>
        <dbReference type="EMBL" id="KKP59488.1"/>
    </source>
</evidence>
<dbReference type="Pfam" id="PF05193">
    <property type="entry name" value="Peptidase_M16_C"/>
    <property type="match status" value="1"/>
</dbReference>
<dbReference type="InterPro" id="IPR007863">
    <property type="entry name" value="Peptidase_M16_C"/>
</dbReference>
<reference evidence="4 5" key="1">
    <citation type="journal article" date="2015" name="Nature">
        <title>rRNA introns, odd ribosomes, and small enigmatic genomes across a large radiation of phyla.</title>
        <authorList>
            <person name="Brown C.T."/>
            <person name="Hug L.A."/>
            <person name="Thomas B.C."/>
            <person name="Sharon I."/>
            <person name="Castelle C.J."/>
            <person name="Singh A."/>
            <person name="Wilkins M.J."/>
            <person name="Williams K.H."/>
            <person name="Banfield J.F."/>
        </authorList>
    </citation>
    <scope>NUCLEOTIDE SEQUENCE [LARGE SCALE GENOMIC DNA]</scope>
</reference>
<dbReference type="Proteomes" id="UP000034176">
    <property type="component" value="Unassembled WGS sequence"/>
</dbReference>
<dbReference type="InterPro" id="IPR011765">
    <property type="entry name" value="Pept_M16_N"/>
</dbReference>
<sequence>MNNYTKHTLSNGLELITVPLPHVDSVTVMVMVGAGSRYETKSTNGIAHFLEHMTFKGSQKRPSSLAISSEIDAIGGEFNAFTGKDHTGFYIKARAKHTPLLIDVLGDMILHPLLKPEEIEREKGVIIEEINMYEDTPMRHIGDVYENLLYGDTPLGWDTAGKAEIIRKITRQDFVNYINDLYKPNNAIIVVAGRVHSSQFVVEKLIEKTLSDWKKGVTKQYIKQSDKQDKGALKINYKKTEQAHIALGVRAYSLDHPKKYALSILSAILGGGMSSRLFIEVRERRGLAYYVHADASQDWLIMFMQMHHNIRMWVISLFRQELM</sequence>
<evidence type="ECO:0000259" key="2">
    <source>
        <dbReference type="Pfam" id="PF00675"/>
    </source>
</evidence>
<dbReference type="GO" id="GO:0006508">
    <property type="term" value="P:proteolysis"/>
    <property type="evidence" value="ECO:0007669"/>
    <property type="project" value="InterPro"/>
</dbReference>
<accession>A0A0G0AR60</accession>
<dbReference type="Gene3D" id="3.30.830.10">
    <property type="entry name" value="Metalloenzyme, LuxS/M16 peptidase-like"/>
    <property type="match status" value="2"/>
</dbReference>
<dbReference type="PROSITE" id="PS00143">
    <property type="entry name" value="INSULINASE"/>
    <property type="match status" value="1"/>
</dbReference>
<comment type="similarity">
    <text evidence="1">Belongs to the peptidase M16 family.</text>
</comment>
<dbReference type="PATRIC" id="fig|1618434.3.peg.291"/>
<evidence type="ECO:0000256" key="1">
    <source>
        <dbReference type="ARBA" id="ARBA00007261"/>
    </source>
</evidence>